<keyword evidence="1" id="KW-0812">Transmembrane</keyword>
<evidence type="ECO:0000313" key="2">
    <source>
        <dbReference type="EMBL" id="KAJ3565288.1"/>
    </source>
</evidence>
<reference evidence="2" key="1">
    <citation type="submission" date="2022-07" db="EMBL/GenBank/DDBJ databases">
        <title>Genome Sequence of Leucocoprinus birnbaumii.</title>
        <authorList>
            <person name="Buettner E."/>
        </authorList>
    </citation>
    <scope>NUCLEOTIDE SEQUENCE</scope>
    <source>
        <strain evidence="2">VT141</strain>
    </source>
</reference>
<keyword evidence="3" id="KW-1185">Reference proteome</keyword>
<protein>
    <submittedName>
        <fullName evidence="2">Uncharacterized protein</fullName>
    </submittedName>
</protein>
<comment type="caution">
    <text evidence="2">The sequence shown here is derived from an EMBL/GenBank/DDBJ whole genome shotgun (WGS) entry which is preliminary data.</text>
</comment>
<dbReference type="AlphaFoldDB" id="A0AAD5VRC1"/>
<dbReference type="EMBL" id="JANIEX010000584">
    <property type="protein sequence ID" value="KAJ3565288.1"/>
    <property type="molecule type" value="Genomic_DNA"/>
</dbReference>
<feature type="transmembrane region" description="Helical" evidence="1">
    <location>
        <begin position="69"/>
        <end position="93"/>
    </location>
</feature>
<feature type="transmembrane region" description="Helical" evidence="1">
    <location>
        <begin position="144"/>
        <end position="169"/>
    </location>
</feature>
<keyword evidence="1" id="KW-0472">Membrane</keyword>
<gene>
    <name evidence="2" type="ORF">NP233_g7727</name>
</gene>
<proteinExistence type="predicted"/>
<name>A0AAD5VRC1_9AGAR</name>
<accession>A0AAD5VRC1</accession>
<sequence>MTRLHHSAKEAHEAVVMVLSSSSTLGNSSLQDQWDMLTKKNRVNESYPEGLLENQAFIRGKSAWDRFRFMILVYLGMTLGLSVFYVVVFFVIGKTQGPIASYITSLVLNFGLTSGMVMFLLFLEIYYMTFLRAMALFSQKERSLYVAAFAIPGTYCSWALLISLGFRIYSAKTKNLDTVDSQDISSYPDSEGFYTCYIMGITVLTSYTLLYSFFIAEEMDADAKRYAHDSLKQLDTPTIAHISSNSISAPLSAQGALLGNTGTTTITSNVPIHLA</sequence>
<evidence type="ECO:0000313" key="3">
    <source>
        <dbReference type="Proteomes" id="UP001213000"/>
    </source>
</evidence>
<dbReference type="Proteomes" id="UP001213000">
    <property type="component" value="Unassembled WGS sequence"/>
</dbReference>
<feature type="transmembrane region" description="Helical" evidence="1">
    <location>
        <begin position="192"/>
        <end position="216"/>
    </location>
</feature>
<keyword evidence="1" id="KW-1133">Transmembrane helix</keyword>
<feature type="transmembrane region" description="Helical" evidence="1">
    <location>
        <begin position="99"/>
        <end position="123"/>
    </location>
</feature>
<organism evidence="2 3">
    <name type="scientific">Leucocoprinus birnbaumii</name>
    <dbReference type="NCBI Taxonomy" id="56174"/>
    <lineage>
        <taxon>Eukaryota</taxon>
        <taxon>Fungi</taxon>
        <taxon>Dikarya</taxon>
        <taxon>Basidiomycota</taxon>
        <taxon>Agaricomycotina</taxon>
        <taxon>Agaricomycetes</taxon>
        <taxon>Agaricomycetidae</taxon>
        <taxon>Agaricales</taxon>
        <taxon>Agaricineae</taxon>
        <taxon>Agaricaceae</taxon>
        <taxon>Leucocoprinus</taxon>
    </lineage>
</organism>
<evidence type="ECO:0000256" key="1">
    <source>
        <dbReference type="SAM" id="Phobius"/>
    </source>
</evidence>